<reference evidence="1" key="1">
    <citation type="submission" date="2020-04" db="EMBL/GenBank/DDBJ databases">
        <authorList>
            <person name="Zhang T."/>
        </authorList>
    </citation>
    <scope>NUCLEOTIDE SEQUENCE</scope>
    <source>
        <strain evidence="1">HKST-UBA12</strain>
    </source>
</reference>
<dbReference type="GO" id="GO:0030246">
    <property type="term" value="F:carbohydrate binding"/>
    <property type="evidence" value="ECO:0007669"/>
    <property type="project" value="InterPro"/>
</dbReference>
<dbReference type="SUPFAM" id="SSF49384">
    <property type="entry name" value="Carbohydrate-binding domain"/>
    <property type="match status" value="1"/>
</dbReference>
<dbReference type="AlphaFoldDB" id="A0A955L0I9"/>
<dbReference type="Gene3D" id="2.60.40.680">
    <property type="match status" value="1"/>
</dbReference>
<organism evidence="1 2">
    <name type="scientific">Candidatus Dojkabacteria bacterium</name>
    <dbReference type="NCBI Taxonomy" id="2099670"/>
    <lineage>
        <taxon>Bacteria</taxon>
        <taxon>Candidatus Dojkabacteria</taxon>
    </lineage>
</organism>
<evidence type="ECO:0000313" key="1">
    <source>
        <dbReference type="EMBL" id="MCA9379471.1"/>
    </source>
</evidence>
<dbReference type="InterPro" id="IPR008965">
    <property type="entry name" value="CBM2/CBM3_carb-bd_dom_sf"/>
</dbReference>
<reference evidence="1" key="2">
    <citation type="journal article" date="2021" name="Microbiome">
        <title>Successional dynamics and alternative stable states in a saline activated sludge microbial community over 9 years.</title>
        <authorList>
            <person name="Wang Y."/>
            <person name="Ye J."/>
            <person name="Ju F."/>
            <person name="Liu L."/>
            <person name="Boyd J.A."/>
            <person name="Deng Y."/>
            <person name="Parks D.H."/>
            <person name="Jiang X."/>
            <person name="Yin X."/>
            <person name="Woodcroft B.J."/>
            <person name="Tyson G.W."/>
            <person name="Hugenholtz P."/>
            <person name="Polz M.F."/>
            <person name="Zhang T."/>
        </authorList>
    </citation>
    <scope>NUCLEOTIDE SEQUENCE</scope>
    <source>
        <strain evidence="1">HKST-UBA12</strain>
    </source>
</reference>
<accession>A0A955L0I9</accession>
<feature type="non-terminal residue" evidence="1">
    <location>
        <position position="101"/>
    </location>
</feature>
<sequence>MDLTEFDFNLIPHVAAQETDGDVQPTFGNIADITLPGTTASVLITADSTNVQIGTTVSVNVEVKTGDFTISEYRIVVDFDPSKLAVVDADPATPGTQIEML</sequence>
<name>A0A955L0I9_9BACT</name>
<proteinExistence type="predicted"/>
<evidence type="ECO:0008006" key="3">
    <source>
        <dbReference type="Google" id="ProtNLM"/>
    </source>
</evidence>
<gene>
    <name evidence="1" type="ORF">KC640_03515</name>
</gene>
<comment type="caution">
    <text evidence="1">The sequence shown here is derived from an EMBL/GenBank/DDBJ whole genome shotgun (WGS) entry which is preliminary data.</text>
</comment>
<protein>
    <recommendedName>
        <fullName evidence="3">Cohesin domain-containing protein</fullName>
    </recommendedName>
</protein>
<evidence type="ECO:0000313" key="2">
    <source>
        <dbReference type="Proteomes" id="UP000760819"/>
    </source>
</evidence>
<dbReference type="Proteomes" id="UP000760819">
    <property type="component" value="Unassembled WGS sequence"/>
</dbReference>
<dbReference type="EMBL" id="JAGQLI010000197">
    <property type="protein sequence ID" value="MCA9379471.1"/>
    <property type="molecule type" value="Genomic_DNA"/>
</dbReference>